<comment type="caution">
    <text evidence="2">The sequence shown here is derived from an EMBL/GenBank/DDBJ whole genome shotgun (WGS) entry which is preliminary data.</text>
</comment>
<dbReference type="InterPro" id="IPR029063">
    <property type="entry name" value="SAM-dependent_MTases_sf"/>
</dbReference>
<dbReference type="SUPFAM" id="SSF53335">
    <property type="entry name" value="S-adenosyl-L-methionine-dependent methyltransferases"/>
    <property type="match status" value="1"/>
</dbReference>
<reference evidence="2 3" key="1">
    <citation type="submission" date="2018-05" db="EMBL/GenBank/DDBJ databases">
        <title>Reference genomes for bee gut microbiota database.</title>
        <authorList>
            <person name="Ellegaard K.M."/>
        </authorList>
    </citation>
    <scope>NUCLEOTIDE SEQUENCE [LARGE SCALE GENOMIC DNA]</scope>
    <source>
        <strain evidence="2 3">ESL0200</strain>
    </source>
</reference>
<dbReference type="Proteomes" id="UP000247744">
    <property type="component" value="Unassembled WGS sequence"/>
</dbReference>
<keyword evidence="2" id="KW-0489">Methyltransferase</keyword>
<accession>A0A318M982</accession>
<dbReference type="Pfam" id="PF13649">
    <property type="entry name" value="Methyltransf_25"/>
    <property type="match status" value="1"/>
</dbReference>
<dbReference type="Gene3D" id="3.40.50.150">
    <property type="entry name" value="Vaccinia Virus protein VP39"/>
    <property type="match status" value="1"/>
</dbReference>
<dbReference type="GO" id="GO:0032259">
    <property type="term" value="P:methylation"/>
    <property type="evidence" value="ECO:0007669"/>
    <property type="project" value="UniProtKB-KW"/>
</dbReference>
<evidence type="ECO:0000259" key="1">
    <source>
        <dbReference type="Pfam" id="PF13649"/>
    </source>
</evidence>
<protein>
    <submittedName>
        <fullName evidence="2">Class I SAM-dependent methyltransferase</fullName>
    </submittedName>
</protein>
<organism evidence="2 3">
    <name type="scientific">Bifidobacterium asteroides</name>
    <dbReference type="NCBI Taxonomy" id="1684"/>
    <lineage>
        <taxon>Bacteria</taxon>
        <taxon>Bacillati</taxon>
        <taxon>Actinomycetota</taxon>
        <taxon>Actinomycetes</taxon>
        <taxon>Bifidobacteriales</taxon>
        <taxon>Bifidobacteriaceae</taxon>
        <taxon>Bifidobacterium</taxon>
    </lineage>
</organism>
<evidence type="ECO:0000313" key="3">
    <source>
        <dbReference type="Proteomes" id="UP000247744"/>
    </source>
</evidence>
<gene>
    <name evidence="2" type="ORF">DKK75_02050</name>
</gene>
<dbReference type="CDD" id="cd02440">
    <property type="entry name" value="AdoMet_MTases"/>
    <property type="match status" value="1"/>
</dbReference>
<dbReference type="GO" id="GO:0008168">
    <property type="term" value="F:methyltransferase activity"/>
    <property type="evidence" value="ECO:0007669"/>
    <property type="project" value="UniProtKB-KW"/>
</dbReference>
<dbReference type="EMBL" id="QGLL01000006">
    <property type="protein sequence ID" value="PXY82993.1"/>
    <property type="molecule type" value="Genomic_DNA"/>
</dbReference>
<dbReference type="AlphaFoldDB" id="A0A318M982"/>
<dbReference type="OrthoDB" id="8385759at2"/>
<feature type="domain" description="Methyltransferase" evidence="1">
    <location>
        <begin position="66"/>
        <end position="162"/>
    </location>
</feature>
<dbReference type="InterPro" id="IPR041698">
    <property type="entry name" value="Methyltransf_25"/>
</dbReference>
<keyword evidence="2" id="KW-0808">Transferase</keyword>
<name>A0A318M982_9BIFI</name>
<sequence>MHQNEDIQDNLLNWNDRAVVHANGGYGDLDAFADDPSALSAVTLRDLEVLKPHLSEHGVKGLRLLHLQCHIGVDTLSWWRLGARDVYGLDFSPTSLDYARSLSERAGASITYVQGDARYAANAMPEQQGSFNLIVSSSGTITWLPDLEDWARSIASLLADGGLFMIRDNHPLLFALDNEGLSIVQDYFGGTETTYETDQTYTSAVDSTEDETKPRITHTTNHNWAHDFQEISSVLLEAGLTIEAIGEHDVADWQSLPMLESTPEGWVMPRSQPQIPLTFSMVARKQV</sequence>
<proteinExistence type="predicted"/>
<evidence type="ECO:0000313" key="2">
    <source>
        <dbReference type="EMBL" id="PXY82993.1"/>
    </source>
</evidence>